<dbReference type="InterPro" id="IPR030395">
    <property type="entry name" value="GP_PDE_dom"/>
</dbReference>
<evidence type="ECO:0000313" key="2">
    <source>
        <dbReference type="EMBL" id="GMG87305.1"/>
    </source>
</evidence>
<dbReference type="Pfam" id="PF03009">
    <property type="entry name" value="GDPD"/>
    <property type="match status" value="1"/>
</dbReference>
<dbReference type="EMBL" id="BSYJ01000003">
    <property type="protein sequence ID" value="GMG87305.1"/>
    <property type="molecule type" value="Genomic_DNA"/>
</dbReference>
<protein>
    <recommendedName>
        <fullName evidence="1">GP-PDE domain-containing protein</fullName>
    </recommendedName>
</protein>
<dbReference type="RefSeq" id="WP_285763938.1">
    <property type="nucleotide sequence ID" value="NZ_BSYJ01000003.1"/>
</dbReference>
<accession>A0ABQ6LZ37</accession>
<dbReference type="PANTHER" id="PTHR46211">
    <property type="entry name" value="GLYCEROPHOSPHORYL DIESTER PHOSPHODIESTERASE"/>
    <property type="match status" value="1"/>
</dbReference>
<dbReference type="PANTHER" id="PTHR46211:SF14">
    <property type="entry name" value="GLYCEROPHOSPHODIESTER PHOSPHODIESTERASE"/>
    <property type="match status" value="1"/>
</dbReference>
<organism evidence="2 3">
    <name type="scientific">Biformimicrobium ophioploci</name>
    <dbReference type="NCBI Taxonomy" id="3036711"/>
    <lineage>
        <taxon>Bacteria</taxon>
        <taxon>Pseudomonadati</taxon>
        <taxon>Pseudomonadota</taxon>
        <taxon>Gammaproteobacteria</taxon>
        <taxon>Cellvibrionales</taxon>
        <taxon>Microbulbiferaceae</taxon>
        <taxon>Biformimicrobium</taxon>
    </lineage>
</organism>
<dbReference type="SUPFAM" id="SSF51695">
    <property type="entry name" value="PLC-like phosphodiesterases"/>
    <property type="match status" value="1"/>
</dbReference>
<comment type="caution">
    <text evidence="2">The sequence shown here is derived from an EMBL/GenBank/DDBJ whole genome shotgun (WGS) entry which is preliminary data.</text>
</comment>
<proteinExistence type="predicted"/>
<name>A0ABQ6LZ37_9GAMM</name>
<keyword evidence="3" id="KW-1185">Reference proteome</keyword>
<reference evidence="2 3" key="1">
    <citation type="submission" date="2023-04" db="EMBL/GenBank/DDBJ databases">
        <title>Marinobulbifer ophiurae gen. nov., sp. Nov., isolate from tissue of brittle star Ophioplocus japonicus.</title>
        <authorList>
            <person name="Kawano K."/>
            <person name="Sawayama S."/>
            <person name="Nakagawa S."/>
        </authorList>
    </citation>
    <scope>NUCLEOTIDE SEQUENCE [LARGE SCALE GENOMIC DNA]</scope>
    <source>
        <strain evidence="2 3">NKW57</strain>
    </source>
</reference>
<evidence type="ECO:0000313" key="3">
    <source>
        <dbReference type="Proteomes" id="UP001224392"/>
    </source>
</evidence>
<dbReference type="Gene3D" id="3.20.20.190">
    <property type="entry name" value="Phosphatidylinositol (PI) phosphodiesterase"/>
    <property type="match status" value="1"/>
</dbReference>
<dbReference type="Proteomes" id="UP001224392">
    <property type="component" value="Unassembled WGS sequence"/>
</dbReference>
<sequence length="234" mass="26378">MLIAHRGNKIQQPENTISSFESAHGLGTCAIETDIQMSADGTPWCFHDDDLLRVAGRPEKFFELEDTEIAELRIDGAGLATARELIDWVGRHPHLDCFLELKPSSLGHFGFELVIEHLARILPKDTSPFIVVTRDCESLRFARSRGCHRVGLNIKSLAECLRPEVVTLAPDYLFIRDSRVNADELPPGPWQWVVYEVNEPEQAVEWSSRGAHHILTGDLPRLMRSREASNVYGL</sequence>
<gene>
    <name evidence="2" type="ORF">MNKW57_16260</name>
</gene>
<dbReference type="PROSITE" id="PS51704">
    <property type="entry name" value="GP_PDE"/>
    <property type="match status" value="1"/>
</dbReference>
<evidence type="ECO:0000259" key="1">
    <source>
        <dbReference type="PROSITE" id="PS51704"/>
    </source>
</evidence>
<dbReference type="InterPro" id="IPR017946">
    <property type="entry name" value="PLC-like_Pdiesterase_TIM-brl"/>
</dbReference>
<feature type="domain" description="GP-PDE" evidence="1">
    <location>
        <begin position="1"/>
        <end position="226"/>
    </location>
</feature>